<dbReference type="SMART" id="SM00490">
    <property type="entry name" value="HELICc"/>
    <property type="match status" value="1"/>
</dbReference>
<dbReference type="Proteomes" id="UP000694549">
    <property type="component" value="Unplaced"/>
</dbReference>
<dbReference type="PANTHER" id="PTHR47959">
    <property type="entry name" value="ATP-DEPENDENT RNA HELICASE RHLE-RELATED"/>
    <property type="match status" value="1"/>
</dbReference>
<dbReference type="GO" id="GO:0005524">
    <property type="term" value="F:ATP binding"/>
    <property type="evidence" value="ECO:0007669"/>
    <property type="project" value="UniProtKB-KW"/>
</dbReference>
<reference evidence="12" key="1">
    <citation type="submission" date="2025-08" db="UniProtKB">
        <authorList>
            <consortium name="Ensembl"/>
        </authorList>
    </citation>
    <scope>IDENTIFICATION</scope>
</reference>
<proteinExistence type="inferred from homology"/>
<evidence type="ECO:0000256" key="5">
    <source>
        <dbReference type="ARBA" id="ARBA00022840"/>
    </source>
</evidence>
<feature type="domain" description="Helicase C-terminal" evidence="11">
    <location>
        <begin position="132"/>
        <end position="300"/>
    </location>
</feature>
<feature type="compositionally biased region" description="Basic residues" evidence="9">
    <location>
        <begin position="431"/>
        <end position="440"/>
    </location>
</feature>
<dbReference type="PROSITE" id="PS51194">
    <property type="entry name" value="HELICASE_CTER"/>
    <property type="match status" value="1"/>
</dbReference>
<evidence type="ECO:0000313" key="12">
    <source>
        <dbReference type="Ensembl" id="ENSAZOP00000030940.1"/>
    </source>
</evidence>
<feature type="region of interest" description="Disordered" evidence="9">
    <location>
        <begin position="431"/>
        <end position="458"/>
    </location>
</feature>
<dbReference type="EC" id="3.6.4.13" evidence="1"/>
<feature type="domain" description="Helicase ATP-binding" evidence="10">
    <location>
        <begin position="1"/>
        <end position="120"/>
    </location>
</feature>
<evidence type="ECO:0000256" key="3">
    <source>
        <dbReference type="ARBA" id="ARBA00022801"/>
    </source>
</evidence>
<dbReference type="GO" id="GO:0003724">
    <property type="term" value="F:RNA helicase activity"/>
    <property type="evidence" value="ECO:0007669"/>
    <property type="project" value="UniProtKB-EC"/>
</dbReference>
<dbReference type="CDD" id="cd18787">
    <property type="entry name" value="SF2_C_DEAD"/>
    <property type="match status" value="1"/>
</dbReference>
<dbReference type="Pfam" id="PF00271">
    <property type="entry name" value="Helicase_C"/>
    <property type="match status" value="1"/>
</dbReference>
<protein>
    <recommendedName>
        <fullName evidence="1">RNA helicase</fullName>
        <ecNumber evidence="1">3.6.4.13</ecNumber>
    </recommendedName>
</protein>
<keyword evidence="13" id="KW-1185">Reference proteome</keyword>
<comment type="catalytic activity">
    <reaction evidence="8">
        <text>ATP + H2O = ADP + phosphate + H(+)</text>
        <dbReference type="Rhea" id="RHEA:13065"/>
        <dbReference type="ChEBI" id="CHEBI:15377"/>
        <dbReference type="ChEBI" id="CHEBI:15378"/>
        <dbReference type="ChEBI" id="CHEBI:30616"/>
        <dbReference type="ChEBI" id="CHEBI:43474"/>
        <dbReference type="ChEBI" id="CHEBI:456216"/>
        <dbReference type="EC" id="3.6.4.13"/>
    </reaction>
</comment>
<dbReference type="Gene3D" id="3.40.50.300">
    <property type="entry name" value="P-loop containing nucleotide triphosphate hydrolases"/>
    <property type="match status" value="2"/>
</dbReference>
<keyword evidence="2" id="KW-0547">Nucleotide-binding</keyword>
<dbReference type="InterPro" id="IPR014001">
    <property type="entry name" value="Helicase_ATP-bd"/>
</dbReference>
<evidence type="ECO:0000259" key="10">
    <source>
        <dbReference type="PROSITE" id="PS51192"/>
    </source>
</evidence>
<dbReference type="GO" id="GO:0016787">
    <property type="term" value="F:hydrolase activity"/>
    <property type="evidence" value="ECO:0007669"/>
    <property type="project" value="UniProtKB-KW"/>
</dbReference>
<dbReference type="PANTHER" id="PTHR47959:SF21">
    <property type="entry name" value="DEAD-BOX HELICASE 56"/>
    <property type="match status" value="1"/>
</dbReference>
<dbReference type="InterPro" id="IPR001650">
    <property type="entry name" value="Helicase_C-like"/>
</dbReference>
<dbReference type="GO" id="GO:0003723">
    <property type="term" value="F:RNA binding"/>
    <property type="evidence" value="ECO:0007669"/>
    <property type="project" value="UniProtKB-KW"/>
</dbReference>
<evidence type="ECO:0000256" key="4">
    <source>
        <dbReference type="ARBA" id="ARBA00022806"/>
    </source>
</evidence>
<evidence type="ECO:0000259" key="11">
    <source>
        <dbReference type="PROSITE" id="PS51194"/>
    </source>
</evidence>
<keyword evidence="3" id="KW-0378">Hydrolase</keyword>
<dbReference type="GO" id="GO:0005829">
    <property type="term" value="C:cytosol"/>
    <property type="evidence" value="ECO:0007669"/>
    <property type="project" value="TreeGrafter"/>
</dbReference>
<organism evidence="12 13">
    <name type="scientific">Anas zonorhyncha</name>
    <name type="common">Eastern spot-billed duck</name>
    <dbReference type="NCBI Taxonomy" id="75864"/>
    <lineage>
        <taxon>Eukaryota</taxon>
        <taxon>Metazoa</taxon>
        <taxon>Chordata</taxon>
        <taxon>Craniata</taxon>
        <taxon>Vertebrata</taxon>
        <taxon>Euteleostomi</taxon>
        <taxon>Archelosauria</taxon>
        <taxon>Archosauria</taxon>
        <taxon>Dinosauria</taxon>
        <taxon>Saurischia</taxon>
        <taxon>Theropoda</taxon>
        <taxon>Coelurosauria</taxon>
        <taxon>Aves</taxon>
        <taxon>Neognathae</taxon>
        <taxon>Galloanserae</taxon>
        <taxon>Anseriformes</taxon>
        <taxon>Anatidae</taxon>
        <taxon>Anatinae</taxon>
        <taxon>Anas</taxon>
    </lineage>
</organism>
<dbReference type="InterPro" id="IPR011545">
    <property type="entry name" value="DEAD/DEAH_box_helicase_dom"/>
</dbReference>
<dbReference type="PROSITE" id="PS51192">
    <property type="entry name" value="HELICASE_ATP_BIND_1"/>
    <property type="match status" value="1"/>
</dbReference>
<accession>A0A8B9VZF2</accession>
<name>A0A8B9VZF2_9AVES</name>
<evidence type="ECO:0000256" key="6">
    <source>
        <dbReference type="ARBA" id="ARBA00022884"/>
    </source>
</evidence>
<dbReference type="InterPro" id="IPR050079">
    <property type="entry name" value="DEAD_box_RNA_helicase"/>
</dbReference>
<keyword evidence="6" id="KW-0694">RNA-binding</keyword>
<feature type="region of interest" description="Disordered" evidence="9">
    <location>
        <begin position="382"/>
        <end position="403"/>
    </location>
</feature>
<comment type="similarity">
    <text evidence="7">Belongs to the DEAD box helicase family. DDX56/DBP9 subfamily.</text>
</comment>
<reference evidence="12" key="2">
    <citation type="submission" date="2025-09" db="UniProtKB">
        <authorList>
            <consortium name="Ensembl"/>
        </authorList>
    </citation>
    <scope>IDENTIFICATION</scope>
</reference>
<evidence type="ECO:0000256" key="8">
    <source>
        <dbReference type="ARBA" id="ARBA00047984"/>
    </source>
</evidence>
<evidence type="ECO:0000256" key="7">
    <source>
        <dbReference type="ARBA" id="ARBA00038041"/>
    </source>
</evidence>
<dbReference type="SUPFAM" id="SSF52540">
    <property type="entry name" value="P-loop containing nucleoside triphosphate hydrolases"/>
    <property type="match status" value="1"/>
</dbReference>
<dbReference type="InterPro" id="IPR027417">
    <property type="entry name" value="P-loop_NTPase"/>
</dbReference>
<evidence type="ECO:0000313" key="13">
    <source>
        <dbReference type="Proteomes" id="UP000694549"/>
    </source>
</evidence>
<keyword evidence="5" id="KW-0067">ATP-binding</keyword>
<evidence type="ECO:0000256" key="1">
    <source>
        <dbReference type="ARBA" id="ARBA00012552"/>
    </source>
</evidence>
<sequence>QVVLSLRRLAAFCARHVRVADLCAHTELSAQKPVLMERPEVVVGTPGRVLAHLEARSLVLRHSLELLVLDEADLLLSFALSPPRPPSHLPKIYQALLVSATFNPDVEALKELVLHNPVIVQPQEPRLPGSAQLQQWVVRCDTEEDKFLLLCALLKLALLRGRALLFVGALPRCYRLKLFLEQFGIAACALNSELPARSRCHVITQFNPGTRGKGKDPEYSVSRGIDFQNVAAVINFDVPPTVESYIHRVGRTARADNPGTALTFVLPEERDRLAQIEDRLAGENGGSMLQPYKFCMEEIEGLRYRCRDAMRSVTKQAVKEARLREIKEELLNSEKLKTYFEDNPRDLHVLRHDKPLHPAIVKPHLRNVPDYLGTSRARRRLRGGGAGWGHKTPKQGEGCKGRGCPRKALHPLLPRSVPAVPPSLRSIAKPNLKKHKRLRLSHTGAGRRGGPTVSAGQP</sequence>
<dbReference type="AlphaFoldDB" id="A0A8B9VZF2"/>
<dbReference type="Pfam" id="PF00270">
    <property type="entry name" value="DEAD"/>
    <property type="match status" value="1"/>
</dbReference>
<dbReference type="Ensembl" id="ENSAZOT00000033079.1">
    <property type="protein sequence ID" value="ENSAZOP00000030940.1"/>
    <property type="gene ID" value="ENSAZOG00000019217.1"/>
</dbReference>
<evidence type="ECO:0000256" key="2">
    <source>
        <dbReference type="ARBA" id="ARBA00022741"/>
    </source>
</evidence>
<keyword evidence="4" id="KW-0347">Helicase</keyword>
<evidence type="ECO:0000256" key="9">
    <source>
        <dbReference type="SAM" id="MobiDB-lite"/>
    </source>
</evidence>